<sequence length="333" mass="37000">MKKIMTLIVSASMIMGSAAAVYGADYSDLKNTNWAYEAVNAMSNQNIVKGYPDGSFHPSDTVTYGEFIKMALTADTGSDIGNAESGYWAESYYNKALEEKYFLVTDIGKSMLSMEIPRSDMALIISAILGEATIENYEELQKNIKDISYKTKHEYDITKAYATGILTGYTDKTFRPDNTLTRAEAATVIYRLVDESKRVLPVIGGAEAEENRPLAEVITNYKSFYTENGYLDEDLAAVESYSIDKDPDKYGMTLKENRGTKWIEFPANINKDVGLVYLVKDNIVIDLTGRGYGSGKVGTAGYDSDIDITTVDYIASLKTSRHHITLIKNPFKQ</sequence>
<proteinExistence type="predicted"/>
<accession>A0ACD1AF43</accession>
<organism evidence="1 2">
    <name type="scientific">Anoxybacterium hadale</name>
    <dbReference type="NCBI Taxonomy" id="3408580"/>
    <lineage>
        <taxon>Bacteria</taxon>
        <taxon>Bacillati</taxon>
        <taxon>Bacillota</taxon>
        <taxon>Clostridia</taxon>
        <taxon>Peptostreptococcales</taxon>
        <taxon>Anaerovoracaceae</taxon>
        <taxon>Anoxybacterium</taxon>
    </lineage>
</organism>
<keyword evidence="2" id="KW-1185">Reference proteome</keyword>
<gene>
    <name evidence="1" type="ORF">FRZ06_17720</name>
</gene>
<dbReference type="EMBL" id="CP042469">
    <property type="protein sequence ID" value="QOX65050.1"/>
    <property type="molecule type" value="Genomic_DNA"/>
</dbReference>
<evidence type="ECO:0000313" key="1">
    <source>
        <dbReference type="EMBL" id="QOX65050.1"/>
    </source>
</evidence>
<reference evidence="1" key="1">
    <citation type="submission" date="2019-08" db="EMBL/GenBank/DDBJ databases">
        <title>Genome sequence of Clostridiales bacterium MT110.</title>
        <authorList>
            <person name="Cao J."/>
        </authorList>
    </citation>
    <scope>NUCLEOTIDE SEQUENCE</scope>
    <source>
        <strain evidence="1">MT110</strain>
    </source>
</reference>
<evidence type="ECO:0000313" key="2">
    <source>
        <dbReference type="Proteomes" id="UP000594014"/>
    </source>
</evidence>
<dbReference type="Proteomes" id="UP000594014">
    <property type="component" value="Chromosome"/>
</dbReference>
<protein>
    <submittedName>
        <fullName evidence="1">S-layer homology domain-containing protein</fullName>
    </submittedName>
</protein>
<name>A0ACD1AF43_9FIRM</name>